<reference evidence="1" key="1">
    <citation type="submission" date="2018-12" db="EMBL/GenBank/DDBJ databases">
        <title>The complete chloroplast genome of Corydalis trisecta.</title>
        <authorList>
            <person name="She R."/>
            <person name="Zhao P."/>
        </authorList>
    </citation>
    <scope>NUCLEOTIDE SEQUENCE</scope>
</reference>
<gene>
    <name evidence="1" type="primary">ndhC</name>
</gene>
<sequence length="80" mass="9534">MFFPVFGFRDLRDFRVLGVSPRIVKCRPGHPPPRYRHTSTQERCHGAELPNLNRLPLWKKRQVLDAKYRARIHLSHCFLP</sequence>
<keyword evidence="1" id="KW-0934">Plastid</keyword>
<accession>A0A8K1W129</accession>
<protein>
    <submittedName>
        <fullName evidence="1">NADH dehydrogenase subunit 3</fullName>
    </submittedName>
</protein>
<dbReference type="EMBL" id="MK281380">
    <property type="protein sequence ID" value="UFP91526.1"/>
    <property type="molecule type" value="Genomic_DNA"/>
</dbReference>
<evidence type="ECO:0000313" key="1">
    <source>
        <dbReference type="EMBL" id="UFP91526.1"/>
    </source>
</evidence>
<dbReference type="AlphaFoldDB" id="A0A8K1W129"/>
<organism evidence="1">
    <name type="scientific">Corydalis trisecta</name>
    <dbReference type="NCBI Taxonomy" id="2682942"/>
    <lineage>
        <taxon>Eukaryota</taxon>
        <taxon>Viridiplantae</taxon>
        <taxon>Streptophyta</taxon>
        <taxon>Embryophyta</taxon>
        <taxon>Tracheophyta</taxon>
        <taxon>Spermatophyta</taxon>
        <taxon>Magnoliopsida</taxon>
        <taxon>Ranunculales</taxon>
        <taxon>Papaveraceae</taxon>
        <taxon>Fumarioideae</taxon>
        <taxon>Corydalis</taxon>
    </lineage>
</organism>
<proteinExistence type="predicted"/>
<keyword evidence="1" id="KW-0150">Chloroplast</keyword>
<name>A0A8K1W129_9MAGN</name>
<geneLocation type="chloroplast" evidence="1"/>